<dbReference type="SUPFAM" id="SSF89796">
    <property type="entry name" value="CoA-transferase family III (CaiB/BaiF)"/>
    <property type="match status" value="1"/>
</dbReference>
<dbReference type="InterPro" id="IPR003673">
    <property type="entry name" value="CoA-Trfase_fam_III"/>
</dbReference>
<reference evidence="1" key="1">
    <citation type="submission" date="2020-07" db="EMBL/GenBank/DDBJ databases">
        <authorList>
            <person name="Camacho E."/>
        </authorList>
    </citation>
    <scope>NUCLEOTIDE SEQUENCE</scope>
    <source>
        <strain evidence="1">MPO218</strain>
        <plasmid evidence="1">pUPO218</plasmid>
    </source>
</reference>
<organism evidence="1 2">
    <name type="scientific">Rhizorhabdus wittichii</name>
    <dbReference type="NCBI Taxonomy" id="160791"/>
    <lineage>
        <taxon>Bacteria</taxon>
        <taxon>Pseudomonadati</taxon>
        <taxon>Pseudomonadota</taxon>
        <taxon>Alphaproteobacteria</taxon>
        <taxon>Sphingomonadales</taxon>
        <taxon>Sphingomonadaceae</taxon>
        <taxon>Rhizorhabdus</taxon>
    </lineage>
</organism>
<evidence type="ECO:0000313" key="1">
    <source>
        <dbReference type="EMBL" id="QTH24979.1"/>
    </source>
</evidence>
<dbReference type="PANTHER" id="PTHR48228">
    <property type="entry name" value="SUCCINYL-COA--D-CITRAMALATE COA-TRANSFERASE"/>
    <property type="match status" value="1"/>
</dbReference>
<keyword evidence="1" id="KW-0808">Transferase</keyword>
<dbReference type="Gene3D" id="3.30.1540.10">
    <property type="entry name" value="formyl-coa transferase, domain 3"/>
    <property type="match status" value="1"/>
</dbReference>
<keyword evidence="1" id="KW-0614">Plasmid</keyword>
<dbReference type="Gene3D" id="3.40.50.10540">
    <property type="entry name" value="Crotonobetainyl-coa:carnitine coa-transferase, domain 1"/>
    <property type="match status" value="1"/>
</dbReference>
<gene>
    <name evidence="1" type="ORF">HRJ34_28445</name>
</gene>
<dbReference type="PANTHER" id="PTHR48228:SF5">
    <property type="entry name" value="ALPHA-METHYLACYL-COA RACEMASE"/>
    <property type="match status" value="1"/>
</dbReference>
<dbReference type="InterPro" id="IPR023606">
    <property type="entry name" value="CoA-Trfase_III_dom_1_sf"/>
</dbReference>
<reference evidence="1" key="2">
    <citation type="submission" date="2021-04" db="EMBL/GenBank/DDBJ databases">
        <title>Isolation and genomic analysis of the ibuprofen-degrading bacterium Sphingomonas strain MPO218.</title>
        <authorList>
            <person name="Aulestia M."/>
            <person name="Flores A."/>
            <person name="Mangas E.L."/>
            <person name="Perez-Pulido A.J."/>
            <person name="Santero E."/>
            <person name="Camacho E.M."/>
        </authorList>
    </citation>
    <scope>NUCLEOTIDE SEQUENCE</scope>
    <source>
        <strain evidence="1">MPO218</strain>
        <plasmid evidence="1">pUPO218</plasmid>
    </source>
</reference>
<dbReference type="AlphaFoldDB" id="A0A975D914"/>
<dbReference type="InterPro" id="IPR044855">
    <property type="entry name" value="CoA-Trfase_III_dom3_sf"/>
</dbReference>
<dbReference type="Proteomes" id="UP000664914">
    <property type="component" value="Plasmid pUPO218"/>
</dbReference>
<proteinExistence type="predicted"/>
<accession>A0A975D914</accession>
<dbReference type="Pfam" id="PF02515">
    <property type="entry name" value="CoA_transf_3"/>
    <property type="match status" value="1"/>
</dbReference>
<dbReference type="EMBL" id="CP059321">
    <property type="protein sequence ID" value="QTH24979.1"/>
    <property type="molecule type" value="Genomic_DNA"/>
</dbReference>
<geneLocation type="plasmid" evidence="1 2">
    <name>pUPO218</name>
</geneLocation>
<evidence type="ECO:0000313" key="2">
    <source>
        <dbReference type="Proteomes" id="UP000664914"/>
    </source>
</evidence>
<sequence>MTQALPLEGIRVLDFSTLLPGPFATLMLTAAGADVIKVERPPEGDMMRARPAEFAMLNAGKTSLFVDLKSPSAREQLDPLIRQADVVIEQFRPGVMDRLGLGADALRAMNARLIYCSINGYGSTGPAALKAGHDLTYAAESGLLMQATAADGSPVMPPALIADIGGGSYPAVINILLALLQRERTGRGSRIEIAMADNVHPFLYPAFVSAFGEGRWRLPNDSIETGISPRYSLYRAADGRWIAAAPVEDKFWHAFCTVLELPELIDAPFDDAAATKAAIAARISQRPAQEWIDAFTLADAACALVQTYEEAMAGIDPPSCDDGNFPSLPLPIVPDFLRPSARSLA</sequence>
<name>A0A975D914_9SPHN</name>
<dbReference type="RefSeq" id="WP_208634668.1">
    <property type="nucleotide sequence ID" value="NZ_CP059321.1"/>
</dbReference>
<dbReference type="GO" id="GO:0016740">
    <property type="term" value="F:transferase activity"/>
    <property type="evidence" value="ECO:0007669"/>
    <property type="project" value="UniProtKB-KW"/>
</dbReference>
<protein>
    <submittedName>
        <fullName evidence="1">CoA transferase</fullName>
    </submittedName>
</protein>
<dbReference type="InterPro" id="IPR050509">
    <property type="entry name" value="CoA-transferase_III"/>
</dbReference>